<dbReference type="AlphaFoldDB" id="A0A165CB93"/>
<proteinExistence type="predicted"/>
<dbReference type="Proteomes" id="UP000076842">
    <property type="component" value="Unassembled WGS sequence"/>
</dbReference>
<accession>A0A165CB93</accession>
<sequence length="116" mass="12599">MSAVNTSTNSGSEAEPEYGEMPHEELKGLWALFKEVEAGLNTQEWMEKTKEYEEKSQALSAKLQSLRRRMGRLSPVTSPTPARVLGPAPSGKVLTLAADMRSDVDSEDKAGKSVCG</sequence>
<reference evidence="2 3" key="1">
    <citation type="journal article" date="2016" name="Mol. Biol. Evol.">
        <title>Comparative Genomics of Early-Diverging Mushroom-Forming Fungi Provides Insights into the Origins of Lignocellulose Decay Capabilities.</title>
        <authorList>
            <person name="Nagy L.G."/>
            <person name="Riley R."/>
            <person name="Tritt A."/>
            <person name="Adam C."/>
            <person name="Daum C."/>
            <person name="Floudas D."/>
            <person name="Sun H."/>
            <person name="Yadav J.S."/>
            <person name="Pangilinan J."/>
            <person name="Larsson K.H."/>
            <person name="Matsuura K."/>
            <person name="Barry K."/>
            <person name="Labutti K."/>
            <person name="Kuo R."/>
            <person name="Ohm R.A."/>
            <person name="Bhattacharya S.S."/>
            <person name="Shirouzu T."/>
            <person name="Yoshinaga Y."/>
            <person name="Martin F.M."/>
            <person name="Grigoriev I.V."/>
            <person name="Hibbett D.S."/>
        </authorList>
    </citation>
    <scope>NUCLEOTIDE SEQUENCE [LARGE SCALE GENOMIC DNA]</scope>
    <source>
        <strain evidence="2 3">HHB12733</strain>
    </source>
</reference>
<evidence type="ECO:0000313" key="2">
    <source>
        <dbReference type="EMBL" id="KZT50528.1"/>
    </source>
</evidence>
<protein>
    <submittedName>
        <fullName evidence="2">Uncharacterized protein</fullName>
    </submittedName>
</protein>
<organism evidence="2 3">
    <name type="scientific">Calocera cornea HHB12733</name>
    <dbReference type="NCBI Taxonomy" id="1353952"/>
    <lineage>
        <taxon>Eukaryota</taxon>
        <taxon>Fungi</taxon>
        <taxon>Dikarya</taxon>
        <taxon>Basidiomycota</taxon>
        <taxon>Agaricomycotina</taxon>
        <taxon>Dacrymycetes</taxon>
        <taxon>Dacrymycetales</taxon>
        <taxon>Dacrymycetaceae</taxon>
        <taxon>Calocera</taxon>
    </lineage>
</organism>
<feature type="compositionally biased region" description="Basic and acidic residues" evidence="1">
    <location>
        <begin position="100"/>
        <end position="116"/>
    </location>
</feature>
<gene>
    <name evidence="2" type="ORF">CALCODRAFT_504625</name>
</gene>
<keyword evidence="3" id="KW-1185">Reference proteome</keyword>
<feature type="region of interest" description="Disordered" evidence="1">
    <location>
        <begin position="1"/>
        <end position="21"/>
    </location>
</feature>
<dbReference type="EMBL" id="KV424164">
    <property type="protein sequence ID" value="KZT50528.1"/>
    <property type="molecule type" value="Genomic_DNA"/>
</dbReference>
<evidence type="ECO:0000313" key="3">
    <source>
        <dbReference type="Proteomes" id="UP000076842"/>
    </source>
</evidence>
<evidence type="ECO:0000256" key="1">
    <source>
        <dbReference type="SAM" id="MobiDB-lite"/>
    </source>
</evidence>
<name>A0A165CB93_9BASI</name>
<dbReference type="InParanoid" id="A0A165CB93"/>
<feature type="region of interest" description="Disordered" evidence="1">
    <location>
        <begin position="96"/>
        <end position="116"/>
    </location>
</feature>
<feature type="compositionally biased region" description="Polar residues" evidence="1">
    <location>
        <begin position="1"/>
        <end position="12"/>
    </location>
</feature>
<feature type="non-terminal residue" evidence="2">
    <location>
        <position position="116"/>
    </location>
</feature>